<evidence type="ECO:0000256" key="1">
    <source>
        <dbReference type="SAM" id="MobiDB-lite"/>
    </source>
</evidence>
<gene>
    <name evidence="2" type="ORF">Lpp71_02436</name>
</gene>
<dbReference type="AlphaFoldDB" id="A0A8E0ITI6"/>
<accession>A0A8E0ITI6</accession>
<dbReference type="Gene3D" id="1.20.5.170">
    <property type="match status" value="1"/>
</dbReference>
<dbReference type="SUPFAM" id="SSF161266">
    <property type="entry name" value="Gam-like"/>
    <property type="match status" value="1"/>
</dbReference>
<feature type="region of interest" description="Disordered" evidence="1">
    <location>
        <begin position="174"/>
        <end position="194"/>
    </location>
</feature>
<comment type="caution">
    <text evidence="2">The sequence shown here is derived from an EMBL/GenBank/DDBJ whole genome shotgun (WGS) entry which is preliminary data.</text>
</comment>
<dbReference type="EMBL" id="ANKD01000101">
    <property type="protein sequence ID" value="EPC77143.1"/>
    <property type="molecule type" value="Genomic_DNA"/>
</dbReference>
<sequence>MMNTTETAPVLNPALEDEYSKALDEIKQFGEAQTHTVHDLGSATWAMRKLGELNKEDAEARKVVQANIDQLNEWLKHSLEARQSRRNYLEHEVLAYVANNRKHDPKYKLDTPYGKVNFTVKRKATPAISDETQVLNFIKSNWNKSEQTQVIKRTEKVLVSELKKQVTVAGDKVIDEDGQPIPGMHVDQAGTETPHIKPIQMTEALS</sequence>
<protein>
    <recommendedName>
        <fullName evidence="4">Phage protein</fullName>
    </recommendedName>
</protein>
<dbReference type="InterPro" id="IPR009951">
    <property type="entry name" value="Host-nuc_inhib_Gam"/>
</dbReference>
<dbReference type="Proteomes" id="UP000014252">
    <property type="component" value="Unassembled WGS sequence"/>
</dbReference>
<reference evidence="2 3" key="1">
    <citation type="journal article" date="2013" name="PLoS ONE">
        <title>Lactobacillus paracasei comparative genomics: towards species pan-genome definition and exploitation of diversity.</title>
        <authorList>
            <person name="Smokvina T."/>
            <person name="Wels M."/>
            <person name="Polka J."/>
            <person name="Chervaux C."/>
            <person name="Brisse S."/>
            <person name="Boekhorst J."/>
            <person name="van Hylckama Vlieg J.E."/>
            <person name="Siezen R.J."/>
        </authorList>
    </citation>
    <scope>NUCLEOTIDE SEQUENCE [LARGE SCALE GENOMIC DNA]</scope>
    <source>
        <strain evidence="2 3">Lpp71</strain>
    </source>
</reference>
<organism evidence="2 3">
    <name type="scientific">Lacticaseibacillus paracasei subsp. paracasei Lpp71</name>
    <dbReference type="NCBI Taxonomy" id="1256207"/>
    <lineage>
        <taxon>Bacteria</taxon>
        <taxon>Bacillati</taxon>
        <taxon>Bacillota</taxon>
        <taxon>Bacilli</taxon>
        <taxon>Lactobacillales</taxon>
        <taxon>Lactobacillaceae</taxon>
        <taxon>Lacticaseibacillus</taxon>
    </lineage>
</organism>
<name>A0A8E0ITI6_LACPA</name>
<evidence type="ECO:0008006" key="4">
    <source>
        <dbReference type="Google" id="ProtNLM"/>
    </source>
</evidence>
<dbReference type="GO" id="GO:0042262">
    <property type="term" value="P:DNA protection"/>
    <property type="evidence" value="ECO:0007669"/>
    <property type="project" value="InterPro"/>
</dbReference>
<evidence type="ECO:0000313" key="3">
    <source>
        <dbReference type="Proteomes" id="UP000014252"/>
    </source>
</evidence>
<evidence type="ECO:0000313" key="2">
    <source>
        <dbReference type="EMBL" id="EPC77143.1"/>
    </source>
</evidence>
<dbReference type="GO" id="GO:0003690">
    <property type="term" value="F:double-stranded DNA binding"/>
    <property type="evidence" value="ECO:0007669"/>
    <property type="project" value="InterPro"/>
</dbReference>
<dbReference type="Pfam" id="PF07352">
    <property type="entry name" value="Phage_Mu_Gam"/>
    <property type="match status" value="1"/>
</dbReference>
<proteinExistence type="predicted"/>